<dbReference type="AlphaFoldDB" id="A0A9X7B4Z4"/>
<evidence type="ECO:0000313" key="3">
    <source>
        <dbReference type="EMBL" id="PFU03524.1"/>
    </source>
</evidence>
<reference evidence="3 4" key="1">
    <citation type="submission" date="2017-09" db="EMBL/GenBank/DDBJ databases">
        <title>Large-scale bioinformatics analysis of Bacillus genomes uncovers conserved roles of natural products in bacterial physiology.</title>
        <authorList>
            <consortium name="Agbiome Team Llc"/>
            <person name="Bleich R.M."/>
            <person name="Grubbs K.J."/>
            <person name="Santa Maria K.C."/>
            <person name="Allen S.E."/>
            <person name="Farag S."/>
            <person name="Shank E.A."/>
            <person name="Bowers A."/>
        </authorList>
    </citation>
    <scope>NUCLEOTIDE SEQUENCE [LARGE SCALE GENOMIC DNA]</scope>
    <source>
        <strain evidence="3 4">AFS064137</strain>
    </source>
</reference>
<evidence type="ECO:0000256" key="2">
    <source>
        <dbReference type="SAM" id="SignalP"/>
    </source>
</evidence>
<feature type="chain" id="PRO_5040915111" evidence="2">
    <location>
        <begin position="27"/>
        <end position="225"/>
    </location>
</feature>
<name>A0A9X7B4Z4_BACTU</name>
<evidence type="ECO:0000256" key="1">
    <source>
        <dbReference type="SAM" id="Phobius"/>
    </source>
</evidence>
<proteinExistence type="predicted"/>
<keyword evidence="2" id="KW-0732">Signal</keyword>
<protein>
    <submittedName>
        <fullName evidence="3">Uncharacterized protein</fullName>
    </submittedName>
</protein>
<accession>A0A9X7B4Z4</accession>
<feature type="transmembrane region" description="Helical" evidence="1">
    <location>
        <begin position="172"/>
        <end position="191"/>
    </location>
</feature>
<evidence type="ECO:0000313" key="4">
    <source>
        <dbReference type="Proteomes" id="UP000225910"/>
    </source>
</evidence>
<dbReference type="EMBL" id="NVCU01000007">
    <property type="protein sequence ID" value="PFU03524.1"/>
    <property type="molecule type" value="Genomic_DNA"/>
</dbReference>
<feature type="signal peptide" evidence="2">
    <location>
        <begin position="1"/>
        <end position="26"/>
    </location>
</feature>
<feature type="transmembrane region" description="Helical" evidence="1">
    <location>
        <begin position="135"/>
        <end position="160"/>
    </location>
</feature>
<dbReference type="RefSeq" id="WP_098678199.1">
    <property type="nucleotide sequence ID" value="NZ_NVCU01000007.1"/>
</dbReference>
<sequence length="225" mass="24568">MKKSILKTALCSTLVFSSLVPGLSYAAEKSNLGMTLPNLSQDEQAQISKEAQELLKKISPYLEKKDGQITLTSHDYQKMNITAEELDAFEKGLAFAANTNMKITKPSDSKGISYFSADKDDEKVTVTFSSKDIKIYLAVGMVAATVAGILAFLLGGAPVLAIGALVITQSALAGIIGAVIGTVINIQWLLWDGQDISIVIPRDTIANFHGYFYIWHQNQYYTYMI</sequence>
<keyword evidence="1" id="KW-0472">Membrane</keyword>
<comment type="caution">
    <text evidence="3">The sequence shown here is derived from an EMBL/GenBank/DDBJ whole genome shotgun (WGS) entry which is preliminary data.</text>
</comment>
<organism evidence="3 4">
    <name type="scientific">Bacillus thuringiensis</name>
    <dbReference type="NCBI Taxonomy" id="1428"/>
    <lineage>
        <taxon>Bacteria</taxon>
        <taxon>Bacillati</taxon>
        <taxon>Bacillota</taxon>
        <taxon>Bacilli</taxon>
        <taxon>Bacillales</taxon>
        <taxon>Bacillaceae</taxon>
        <taxon>Bacillus</taxon>
        <taxon>Bacillus cereus group</taxon>
    </lineage>
</organism>
<keyword evidence="1" id="KW-1133">Transmembrane helix</keyword>
<gene>
    <name evidence="3" type="ORF">COK81_00290</name>
</gene>
<dbReference type="Proteomes" id="UP000225910">
    <property type="component" value="Unassembled WGS sequence"/>
</dbReference>
<keyword evidence="1" id="KW-0812">Transmembrane</keyword>